<dbReference type="PANTHER" id="PTHR33568">
    <property type="entry name" value="DNA POLYMERASE"/>
    <property type="match status" value="1"/>
</dbReference>
<dbReference type="KEGG" id="aten:116291500"/>
<dbReference type="InterPro" id="IPR023211">
    <property type="entry name" value="DNA_pol_palm_dom_sf"/>
</dbReference>
<dbReference type="InterPro" id="IPR043502">
    <property type="entry name" value="DNA/RNA_pol_sf"/>
</dbReference>
<keyword evidence="1" id="KW-1185">Reference proteome</keyword>
<dbReference type="PANTHER" id="PTHR33568:SF3">
    <property type="entry name" value="DNA-DIRECTED DNA POLYMERASE"/>
    <property type="match status" value="1"/>
</dbReference>
<organism evidence="1 2">
    <name type="scientific">Actinia tenebrosa</name>
    <name type="common">Australian red waratah sea anemone</name>
    <dbReference type="NCBI Taxonomy" id="6105"/>
    <lineage>
        <taxon>Eukaryota</taxon>
        <taxon>Metazoa</taxon>
        <taxon>Cnidaria</taxon>
        <taxon>Anthozoa</taxon>
        <taxon>Hexacorallia</taxon>
        <taxon>Actiniaria</taxon>
        <taxon>Actiniidae</taxon>
        <taxon>Actinia</taxon>
    </lineage>
</organism>
<dbReference type="SUPFAM" id="SSF56672">
    <property type="entry name" value="DNA/RNA polymerases"/>
    <property type="match status" value="1"/>
</dbReference>
<name>A0A6P8HPE7_ACTTE</name>
<sequence length="123" mass="14246">MLNSFWGKFAQRTNMTQVEMVTDEDRYFELLLSDAVEVQNMRFVNDEAIEVHFVHTEDFIPPNAKTNVVLAAFTTAHARLKLYSVLEGLEERVLYFDTDSIIYLSREGEWEPDTGDYLGQLTS</sequence>
<dbReference type="RefSeq" id="XP_031554530.1">
    <property type="nucleotide sequence ID" value="XM_031698670.1"/>
</dbReference>
<proteinExistence type="predicted"/>
<dbReference type="Gene3D" id="3.90.1600.10">
    <property type="entry name" value="Palm domain of DNA polymerase"/>
    <property type="match status" value="1"/>
</dbReference>
<gene>
    <name evidence="2" type="primary">LOC116291500</name>
</gene>
<dbReference type="GeneID" id="116291500"/>
<accession>A0A6P8HPE7</accession>
<evidence type="ECO:0000313" key="2">
    <source>
        <dbReference type="RefSeq" id="XP_031554530.1"/>
    </source>
</evidence>
<dbReference type="Proteomes" id="UP000515163">
    <property type="component" value="Unplaced"/>
</dbReference>
<reference evidence="2" key="1">
    <citation type="submission" date="2025-08" db="UniProtKB">
        <authorList>
            <consortium name="RefSeq"/>
        </authorList>
    </citation>
    <scope>IDENTIFICATION</scope>
    <source>
        <tissue evidence="2">Tentacle</tissue>
    </source>
</reference>
<dbReference type="InParanoid" id="A0A6P8HPE7"/>
<evidence type="ECO:0000313" key="1">
    <source>
        <dbReference type="Proteomes" id="UP000515163"/>
    </source>
</evidence>
<dbReference type="OrthoDB" id="5976216at2759"/>
<protein>
    <submittedName>
        <fullName evidence="2">Uncharacterized protein LOC116291500</fullName>
    </submittedName>
</protein>
<dbReference type="AlphaFoldDB" id="A0A6P8HPE7"/>